<accession>A0ABD0JZW3</accession>
<keyword evidence="3" id="KW-1185">Reference proteome</keyword>
<reference evidence="2 3" key="1">
    <citation type="journal article" date="2023" name="Sci. Data">
        <title>Genome assembly of the Korean intertidal mud-creeper Batillaria attramentaria.</title>
        <authorList>
            <person name="Patra A.K."/>
            <person name="Ho P.T."/>
            <person name="Jun S."/>
            <person name="Lee S.J."/>
            <person name="Kim Y."/>
            <person name="Won Y.J."/>
        </authorList>
    </citation>
    <scope>NUCLEOTIDE SEQUENCE [LARGE SCALE GENOMIC DNA]</scope>
    <source>
        <strain evidence="2">Wonlab-2016</strain>
    </source>
</reference>
<dbReference type="AlphaFoldDB" id="A0ABD0JZW3"/>
<dbReference type="Proteomes" id="UP001519460">
    <property type="component" value="Unassembled WGS sequence"/>
</dbReference>
<feature type="region of interest" description="Disordered" evidence="1">
    <location>
        <begin position="1"/>
        <end position="36"/>
    </location>
</feature>
<gene>
    <name evidence="2" type="ORF">BaRGS_00028453</name>
</gene>
<evidence type="ECO:0000313" key="3">
    <source>
        <dbReference type="Proteomes" id="UP001519460"/>
    </source>
</evidence>
<dbReference type="EMBL" id="JACVVK020000284">
    <property type="protein sequence ID" value="KAK7480285.1"/>
    <property type="molecule type" value="Genomic_DNA"/>
</dbReference>
<proteinExistence type="predicted"/>
<feature type="non-terminal residue" evidence="2">
    <location>
        <position position="63"/>
    </location>
</feature>
<protein>
    <submittedName>
        <fullName evidence="2">Uncharacterized protein</fullName>
    </submittedName>
</protein>
<comment type="caution">
    <text evidence="2">The sequence shown here is derived from an EMBL/GenBank/DDBJ whole genome shotgun (WGS) entry which is preliminary data.</text>
</comment>
<sequence>MTPSGGSKGDRGRETSVDRLQMFRKPDTKQGNSILRTEKKKITLEVKDAEYELKRGGNRRGGP</sequence>
<feature type="compositionally biased region" description="Basic and acidic residues" evidence="1">
    <location>
        <begin position="8"/>
        <end position="17"/>
    </location>
</feature>
<name>A0ABD0JZW3_9CAEN</name>
<organism evidence="2 3">
    <name type="scientific">Batillaria attramentaria</name>
    <dbReference type="NCBI Taxonomy" id="370345"/>
    <lineage>
        <taxon>Eukaryota</taxon>
        <taxon>Metazoa</taxon>
        <taxon>Spiralia</taxon>
        <taxon>Lophotrochozoa</taxon>
        <taxon>Mollusca</taxon>
        <taxon>Gastropoda</taxon>
        <taxon>Caenogastropoda</taxon>
        <taxon>Sorbeoconcha</taxon>
        <taxon>Cerithioidea</taxon>
        <taxon>Batillariidae</taxon>
        <taxon>Batillaria</taxon>
    </lineage>
</organism>
<evidence type="ECO:0000313" key="2">
    <source>
        <dbReference type="EMBL" id="KAK7480285.1"/>
    </source>
</evidence>
<evidence type="ECO:0000256" key="1">
    <source>
        <dbReference type="SAM" id="MobiDB-lite"/>
    </source>
</evidence>